<comment type="caution">
    <text evidence="3">The sequence shown here is derived from an EMBL/GenBank/DDBJ whole genome shotgun (WGS) entry which is preliminary data.</text>
</comment>
<evidence type="ECO:0000313" key="4">
    <source>
        <dbReference type="Proteomes" id="UP001430356"/>
    </source>
</evidence>
<keyword evidence="1" id="KW-0175">Coiled coil</keyword>
<sequence>MSALNDSRGPAGRPLPGGKPYAPQLQGTPSLLLDDTTPVAASNTGGALFQRCFKRRESVDDDGDDTCNHNAAVATALDTSASATEERVRRLQRDVRRHELQISALLREKHEHCENLANVYEQLEKVLHKIRLVPTHEPAAPSPSASPPVPRSGSVGVEDDDDAASGGIAAFASTLQHRLNGALQRQQDRIYDVLADYRQQIEKNERESDRRLRVVEGAVSQMQSDIRELQRVTGAMSEEQRRFQQEVRQSIDVAAAAAAAQQEARRALPDAAGDTRGATVTRLLGRLQEEVVQLRTDAEELRGEQAQSGAELDKQIRALLSSQHRADAVLHEHSALITRLQNQDSLESSFHEVKDWLGDLEKRMISRGELLQWTESLQNEIHQLRRVAGEPLPHTVKSTAAEHDT</sequence>
<proteinExistence type="predicted"/>
<evidence type="ECO:0000313" key="3">
    <source>
        <dbReference type="EMBL" id="KAK7200588.1"/>
    </source>
</evidence>
<feature type="region of interest" description="Disordered" evidence="2">
    <location>
        <begin position="1"/>
        <end position="28"/>
    </location>
</feature>
<feature type="coiled-coil region" evidence="1">
    <location>
        <begin position="81"/>
        <end position="126"/>
    </location>
</feature>
<name>A0AAW0F2K6_9TRYP</name>
<evidence type="ECO:0000256" key="1">
    <source>
        <dbReference type="SAM" id="Coils"/>
    </source>
</evidence>
<dbReference type="EMBL" id="JAECZO010000006">
    <property type="protein sequence ID" value="KAK7200588.1"/>
    <property type="molecule type" value="Genomic_DNA"/>
</dbReference>
<protein>
    <submittedName>
        <fullName evidence="3">Uncharacterized protein</fullName>
    </submittedName>
</protein>
<keyword evidence="4" id="KW-1185">Reference proteome</keyword>
<accession>A0AAW0F2K6</accession>
<feature type="compositionally biased region" description="Pro residues" evidence="2">
    <location>
        <begin position="140"/>
        <end position="150"/>
    </location>
</feature>
<reference evidence="3 4" key="1">
    <citation type="journal article" date="2021" name="MBio">
        <title>A New Model Trypanosomatid, Novymonas esmeraldas: Genomic Perception of Its 'Candidatus Pandoraea novymonadis' Endosymbiont.</title>
        <authorList>
            <person name="Zakharova A."/>
            <person name="Saura A."/>
            <person name="Butenko A."/>
            <person name="Podesvova L."/>
            <person name="Warmusova S."/>
            <person name="Kostygov A.Y."/>
            <person name="Nenarokova A."/>
            <person name="Lukes J."/>
            <person name="Opperdoes F.R."/>
            <person name="Yurchenko V."/>
        </authorList>
    </citation>
    <scope>NUCLEOTIDE SEQUENCE [LARGE SCALE GENOMIC DNA]</scope>
    <source>
        <strain evidence="3 4">E262AT.01</strain>
    </source>
</reference>
<dbReference type="AlphaFoldDB" id="A0AAW0F2K6"/>
<gene>
    <name evidence="3" type="ORF">NESM_000114700</name>
</gene>
<feature type="region of interest" description="Disordered" evidence="2">
    <location>
        <begin position="136"/>
        <end position="162"/>
    </location>
</feature>
<dbReference type="Proteomes" id="UP001430356">
    <property type="component" value="Unassembled WGS sequence"/>
</dbReference>
<organism evidence="3 4">
    <name type="scientific">Novymonas esmeraldas</name>
    <dbReference type="NCBI Taxonomy" id="1808958"/>
    <lineage>
        <taxon>Eukaryota</taxon>
        <taxon>Discoba</taxon>
        <taxon>Euglenozoa</taxon>
        <taxon>Kinetoplastea</taxon>
        <taxon>Metakinetoplastina</taxon>
        <taxon>Trypanosomatida</taxon>
        <taxon>Trypanosomatidae</taxon>
        <taxon>Novymonas</taxon>
    </lineage>
</organism>
<evidence type="ECO:0000256" key="2">
    <source>
        <dbReference type="SAM" id="MobiDB-lite"/>
    </source>
</evidence>